<proteinExistence type="predicted"/>
<dbReference type="AlphaFoldDB" id="A0A3D0W7P8"/>
<dbReference type="Pfam" id="PF05239">
    <property type="entry name" value="PRC"/>
    <property type="match status" value="1"/>
</dbReference>
<dbReference type="EMBL" id="DOYJ01000023">
    <property type="protein sequence ID" value="HCB74672.1"/>
    <property type="molecule type" value="Genomic_DNA"/>
</dbReference>
<organism evidence="2 3">
    <name type="scientific">Sphingomonas bacterium</name>
    <dbReference type="NCBI Taxonomy" id="1895847"/>
    <lineage>
        <taxon>Bacteria</taxon>
        <taxon>Pseudomonadati</taxon>
        <taxon>Pseudomonadota</taxon>
        <taxon>Alphaproteobacteria</taxon>
        <taxon>Sphingomonadales</taxon>
        <taxon>Sphingomonadaceae</taxon>
        <taxon>Sphingomonas</taxon>
    </lineage>
</organism>
<reference evidence="2 3" key="1">
    <citation type="journal article" date="2018" name="Nat. Biotechnol.">
        <title>A standardized bacterial taxonomy based on genome phylogeny substantially revises the tree of life.</title>
        <authorList>
            <person name="Parks D.H."/>
            <person name="Chuvochina M."/>
            <person name="Waite D.W."/>
            <person name="Rinke C."/>
            <person name="Skarshewski A."/>
            <person name="Chaumeil P.A."/>
            <person name="Hugenholtz P."/>
        </authorList>
    </citation>
    <scope>NUCLEOTIDE SEQUENCE [LARGE SCALE GENOMIC DNA]</scope>
    <source>
        <strain evidence="2">UBA9015</strain>
    </source>
</reference>
<evidence type="ECO:0000259" key="1">
    <source>
        <dbReference type="Pfam" id="PF05239"/>
    </source>
</evidence>
<dbReference type="Proteomes" id="UP000262699">
    <property type="component" value="Unassembled WGS sequence"/>
</dbReference>
<feature type="domain" description="PRC-barrel" evidence="1">
    <location>
        <begin position="38"/>
        <end position="72"/>
    </location>
</feature>
<sequence>PVAGSGAAAGSAGAGNGMLALAGSAAAAGAGSFDVQPGMTVVDAKDRVIGTVRDVRSEADGRVRAVLVQIGDRVATLPAANFSGEGSVLVSAMKRSEVKREAAD</sequence>
<dbReference type="InterPro" id="IPR011033">
    <property type="entry name" value="PRC_barrel-like_sf"/>
</dbReference>
<comment type="caution">
    <text evidence="2">The sequence shown here is derived from an EMBL/GenBank/DDBJ whole genome shotgun (WGS) entry which is preliminary data.</text>
</comment>
<dbReference type="InterPro" id="IPR027275">
    <property type="entry name" value="PRC-brl_dom"/>
</dbReference>
<evidence type="ECO:0000313" key="3">
    <source>
        <dbReference type="Proteomes" id="UP000262699"/>
    </source>
</evidence>
<name>A0A3D0W7P8_9SPHN</name>
<feature type="non-terminal residue" evidence="2">
    <location>
        <position position="1"/>
    </location>
</feature>
<gene>
    <name evidence="2" type="ORF">DEP91_00600</name>
</gene>
<accession>A0A3D0W7P8</accession>
<evidence type="ECO:0000313" key="2">
    <source>
        <dbReference type="EMBL" id="HCB74672.1"/>
    </source>
</evidence>
<dbReference type="SUPFAM" id="SSF50346">
    <property type="entry name" value="PRC-barrel domain"/>
    <property type="match status" value="1"/>
</dbReference>
<protein>
    <recommendedName>
        <fullName evidence="1">PRC-barrel domain-containing protein</fullName>
    </recommendedName>
</protein>